<protein>
    <submittedName>
        <fullName evidence="1">Uncharacterized protein</fullName>
    </submittedName>
</protein>
<proteinExistence type="predicted"/>
<reference evidence="1 2" key="1">
    <citation type="journal article" date="2016" name="Nat. Commun.">
        <title>Thousands of microbial genomes shed light on interconnected biogeochemical processes in an aquifer system.</title>
        <authorList>
            <person name="Anantharaman K."/>
            <person name="Brown C.T."/>
            <person name="Hug L.A."/>
            <person name="Sharon I."/>
            <person name="Castelle C.J."/>
            <person name="Probst A.J."/>
            <person name="Thomas B.C."/>
            <person name="Singh A."/>
            <person name="Wilkins M.J."/>
            <person name="Karaoz U."/>
            <person name="Brodie E.L."/>
            <person name="Williams K.H."/>
            <person name="Hubbard S.S."/>
            <person name="Banfield J.F."/>
        </authorList>
    </citation>
    <scope>NUCLEOTIDE SEQUENCE [LARGE SCALE GENOMIC DNA]</scope>
</reference>
<comment type="caution">
    <text evidence="1">The sequence shown here is derived from an EMBL/GenBank/DDBJ whole genome shotgun (WGS) entry which is preliminary data.</text>
</comment>
<accession>A0A1F7YJE4</accession>
<gene>
    <name evidence="1" type="ORF">A2628_01260</name>
</gene>
<evidence type="ECO:0000313" key="1">
    <source>
        <dbReference type="EMBL" id="OGM27413.1"/>
    </source>
</evidence>
<dbReference type="Proteomes" id="UP000179221">
    <property type="component" value="Unassembled WGS sequence"/>
</dbReference>
<organism evidence="1 2">
    <name type="scientific">Candidatus Woesebacteria bacterium RIFCSPHIGHO2_01_FULL_40_22</name>
    <dbReference type="NCBI Taxonomy" id="1802499"/>
    <lineage>
        <taxon>Bacteria</taxon>
        <taxon>Candidatus Woeseibacteriota</taxon>
    </lineage>
</organism>
<sequence length="190" mass="22150">MGGTRRYLPSFWKDYMRNVKVFSIVMFILYATLTPNARAAVSVPNYSDSYTITNIGNYEMDYRTLKLKIFFKKYNSPLTPYAKYFVYWADVYNIDWRLIPAISGVESTFGKRIPKNSFNAYGWANGEYRFSSWEDSIEHVTKTLRLKYKDKGAVTIKSIARRYAPPSSTWGGKVEFFMSKIDSTPLEFDL</sequence>
<dbReference type="InterPro" id="IPR023346">
    <property type="entry name" value="Lysozyme-like_dom_sf"/>
</dbReference>
<evidence type="ECO:0000313" key="2">
    <source>
        <dbReference type="Proteomes" id="UP000179221"/>
    </source>
</evidence>
<dbReference type="SUPFAM" id="SSF53955">
    <property type="entry name" value="Lysozyme-like"/>
    <property type="match status" value="1"/>
</dbReference>
<dbReference type="AlphaFoldDB" id="A0A1F7YJE4"/>
<name>A0A1F7YJE4_9BACT</name>
<dbReference type="EMBL" id="MGGL01000004">
    <property type="protein sequence ID" value="OGM27413.1"/>
    <property type="molecule type" value="Genomic_DNA"/>
</dbReference>